<dbReference type="EMBL" id="GGMS01007486">
    <property type="protein sequence ID" value="MBY76689.1"/>
    <property type="molecule type" value="Transcribed_RNA"/>
</dbReference>
<feature type="domain" description="CCAAT-binding factor" evidence="8">
    <location>
        <begin position="557"/>
        <end position="709"/>
    </location>
</feature>
<feature type="compositionally biased region" description="Basic and acidic residues" evidence="7">
    <location>
        <begin position="157"/>
        <end position="168"/>
    </location>
</feature>
<comment type="similarity">
    <text evidence="2">Belongs to the CBF/MAK21 family.</text>
</comment>
<evidence type="ECO:0000256" key="1">
    <source>
        <dbReference type="ARBA" id="ARBA00004604"/>
    </source>
</evidence>
<evidence type="ECO:0000259" key="8">
    <source>
        <dbReference type="Pfam" id="PF03914"/>
    </source>
</evidence>
<evidence type="ECO:0000313" key="11">
    <source>
        <dbReference type="Proteomes" id="UP000694846"/>
    </source>
</evidence>
<keyword evidence="3" id="KW-0175">Coiled coil</keyword>
<evidence type="ECO:0000313" key="10">
    <source>
        <dbReference type="EMBL" id="MBY76689.1"/>
    </source>
</evidence>
<dbReference type="OrthoDB" id="10263597at2759"/>
<dbReference type="Pfam" id="PF03914">
    <property type="entry name" value="CBF"/>
    <property type="match status" value="1"/>
</dbReference>
<keyword evidence="11" id="KW-1185">Reference proteome</keyword>
<evidence type="ECO:0000256" key="5">
    <source>
        <dbReference type="ARBA" id="ARBA00032701"/>
    </source>
</evidence>
<dbReference type="GeneID" id="112682257"/>
<dbReference type="GO" id="GO:0005730">
    <property type="term" value="C:nucleolus"/>
    <property type="evidence" value="ECO:0007669"/>
    <property type="project" value="UniProtKB-SubCell"/>
</dbReference>
<keyword evidence="4" id="KW-0539">Nucleus</keyword>
<feature type="region of interest" description="Disordered" evidence="7">
    <location>
        <begin position="157"/>
        <end position="184"/>
    </location>
</feature>
<dbReference type="Proteomes" id="UP000694846">
    <property type="component" value="Unplaced"/>
</dbReference>
<dbReference type="PANTHER" id="PTHR14428:SF5">
    <property type="entry name" value="NUCLEOLAR COMPLEX PROTEIN 3 HOMOLOG"/>
    <property type="match status" value="1"/>
</dbReference>
<feature type="domain" description="Nucleolar complex-associated protein 3 N-terminal" evidence="9">
    <location>
        <begin position="219"/>
        <end position="311"/>
    </location>
</feature>
<protein>
    <recommendedName>
        <fullName evidence="6">NOC3-like protein</fullName>
    </recommendedName>
    <alternativeName>
        <fullName evidence="5">Nucleolar complex-associated protein 3-like protein</fullName>
    </alternativeName>
</protein>
<evidence type="ECO:0000256" key="7">
    <source>
        <dbReference type="SAM" id="MobiDB-lite"/>
    </source>
</evidence>
<evidence type="ECO:0000256" key="3">
    <source>
        <dbReference type="ARBA" id="ARBA00023054"/>
    </source>
</evidence>
<dbReference type="InterPro" id="IPR011501">
    <property type="entry name" value="Noc3_N"/>
</dbReference>
<dbReference type="GO" id="GO:0006270">
    <property type="term" value="P:DNA replication initiation"/>
    <property type="evidence" value="ECO:0007669"/>
    <property type="project" value="TreeGrafter"/>
</dbReference>
<evidence type="ECO:0000256" key="4">
    <source>
        <dbReference type="ARBA" id="ARBA00023242"/>
    </source>
</evidence>
<reference evidence="10" key="1">
    <citation type="submission" date="2018-04" db="EMBL/GenBank/DDBJ databases">
        <title>Transcriptome assembly of Sipha flava.</title>
        <authorList>
            <person name="Scully E.D."/>
            <person name="Geib S.M."/>
            <person name="Palmer N.A."/>
            <person name="Koch K."/>
            <person name="Bradshaw J."/>
            <person name="Heng-Moss T."/>
            <person name="Sarath G."/>
        </authorList>
    </citation>
    <scope>NUCLEOTIDE SEQUENCE</scope>
</reference>
<name>A0A2S2QG02_9HEMI</name>
<proteinExistence type="inferred from homology"/>
<accession>A0A2S2QG02</accession>
<dbReference type="InterPro" id="IPR005612">
    <property type="entry name" value="CCAAT-binding_factor"/>
</dbReference>
<dbReference type="InterPro" id="IPR016903">
    <property type="entry name" value="Nucleolar_cplx-assoc_3"/>
</dbReference>
<feature type="region of interest" description="Disordered" evidence="7">
    <location>
        <begin position="1"/>
        <end position="55"/>
    </location>
</feature>
<evidence type="ECO:0000259" key="9">
    <source>
        <dbReference type="Pfam" id="PF07540"/>
    </source>
</evidence>
<dbReference type="CTD" id="40870"/>
<feature type="compositionally biased region" description="Acidic residues" evidence="7">
    <location>
        <begin position="169"/>
        <end position="180"/>
    </location>
</feature>
<dbReference type="PANTHER" id="PTHR14428">
    <property type="entry name" value="NUCLEOLAR COMPLEX PROTEIN 3"/>
    <property type="match status" value="1"/>
</dbReference>
<dbReference type="Pfam" id="PF07540">
    <property type="entry name" value="NOC3p"/>
    <property type="match status" value="1"/>
</dbReference>
<feature type="compositionally biased region" description="Basic residues" evidence="7">
    <location>
        <begin position="17"/>
        <end position="35"/>
    </location>
</feature>
<comment type="subcellular location">
    <subcellularLocation>
        <location evidence="1">Nucleus</location>
        <location evidence="1">Nucleolus</location>
    </subcellularLocation>
</comment>
<organism evidence="10">
    <name type="scientific">Sipha flava</name>
    <name type="common">yellow sugarcane aphid</name>
    <dbReference type="NCBI Taxonomy" id="143950"/>
    <lineage>
        <taxon>Eukaryota</taxon>
        <taxon>Metazoa</taxon>
        <taxon>Ecdysozoa</taxon>
        <taxon>Arthropoda</taxon>
        <taxon>Hexapoda</taxon>
        <taxon>Insecta</taxon>
        <taxon>Pterygota</taxon>
        <taxon>Neoptera</taxon>
        <taxon>Paraneoptera</taxon>
        <taxon>Hemiptera</taxon>
        <taxon>Sternorrhyncha</taxon>
        <taxon>Aphidomorpha</taxon>
        <taxon>Aphidoidea</taxon>
        <taxon>Aphididae</taxon>
        <taxon>Sipha</taxon>
    </lineage>
</organism>
<dbReference type="AlphaFoldDB" id="A0A2S2QG02"/>
<sequence>MVNKKMTKSRKTSDVKRRNHLRNKGHIKTKKHKSKAYNVPQQPLNRRGDPMEDLEEEEVENSDIGDEMLEMVDQEDLDFLKKNIGNQNYKLYNRIQINNDGKNKKSRDNDVEELENEYESRTLMMKEDDVSIKKPLLPIKTKDGILRRYTLEKDEIELEKPQSKKQKIDDDEENENDNNNDDYVLLDTNEPEKEISVNRGEPISVAKLYAKRENTIQHYKQRIGLLASTLLENPDLKIGNIAHLLEIMEKRDPELQVTVKKLVTLTLLEVFKDLLPGYQLKLNQFDGVKLKLVTKELIGYESQLLKGYKIYLTNLEKMASTLHRKKGDTRVITNVHISLAEIAVNCMCELLTSHSYFNFAVNIGHLLTLYLDNKNVNVRKKVEETFIKIFKEDKKGTISLVIVRRINQLVKTRSHCVHSELLSVLLALPIKNVNLDKEKEDIIKSKKFMTRKQKLLAMSKKERKRSKMLDKLDKEMLETKAEENVKSHMNNLTEITKLVFLIYFRILKTAPRSKLLSICLEGLAKYSHSINIEFYHDILTVLDSVIKKHQLNVHEQLCCIKTIFVILSGQGTVINIDPVHFYSHLYKVIPELDCCRNHDNLETFLRTIEALFLVGRKKVTANSTLSFVKRLSSLSLQTLHNSSLGILAALRTIIQTNKNTEALLDVDPSYGQGIYNAELQEPEYSNASSTSLWELLALQRHYHPEVCKMSKTVASMTAPQNNHNHLKPELAKMTPSEWFKEYDPTNVAFNPAVMPPVKVPQRVPAHYPTLPYADVLNKNYSNVNFSKDFF</sequence>
<reference evidence="12" key="2">
    <citation type="submission" date="2025-04" db="UniProtKB">
        <authorList>
            <consortium name="RefSeq"/>
        </authorList>
    </citation>
    <scope>IDENTIFICATION</scope>
    <source>
        <tissue evidence="12">Whole body</tissue>
    </source>
</reference>
<evidence type="ECO:0000256" key="2">
    <source>
        <dbReference type="ARBA" id="ARBA00007797"/>
    </source>
</evidence>
<gene>
    <name evidence="12" type="primary">LOC112682257</name>
    <name evidence="10" type="ORF">g.20530</name>
</gene>
<evidence type="ECO:0000256" key="6">
    <source>
        <dbReference type="ARBA" id="ARBA00032937"/>
    </source>
</evidence>
<dbReference type="RefSeq" id="XP_025408576.1">
    <property type="nucleotide sequence ID" value="XM_025552791.1"/>
</dbReference>
<evidence type="ECO:0000313" key="12">
    <source>
        <dbReference type="RefSeq" id="XP_025408576.1"/>
    </source>
</evidence>
<feature type="compositionally biased region" description="Basic residues" evidence="7">
    <location>
        <begin position="1"/>
        <end position="10"/>
    </location>
</feature>
<dbReference type="GO" id="GO:0003682">
    <property type="term" value="F:chromatin binding"/>
    <property type="evidence" value="ECO:0007669"/>
    <property type="project" value="TreeGrafter"/>
</dbReference>